<accession>A0AAD9H8P2</accession>
<dbReference type="Gene3D" id="3.30.710.10">
    <property type="entry name" value="Potassium Channel Kv1.1, Chain A"/>
    <property type="match status" value="1"/>
</dbReference>
<protein>
    <recommendedName>
        <fullName evidence="1">BTB domain-containing protein</fullName>
    </recommendedName>
</protein>
<comment type="caution">
    <text evidence="2">The sequence shown here is derived from an EMBL/GenBank/DDBJ whole genome shotgun (WGS) entry which is preliminary data.</text>
</comment>
<organism evidence="2 3">
    <name type="scientific">Colletotrichum zoysiae</name>
    <dbReference type="NCBI Taxonomy" id="1216348"/>
    <lineage>
        <taxon>Eukaryota</taxon>
        <taxon>Fungi</taxon>
        <taxon>Dikarya</taxon>
        <taxon>Ascomycota</taxon>
        <taxon>Pezizomycotina</taxon>
        <taxon>Sordariomycetes</taxon>
        <taxon>Hypocreomycetidae</taxon>
        <taxon>Glomerellales</taxon>
        <taxon>Glomerellaceae</taxon>
        <taxon>Colletotrichum</taxon>
        <taxon>Colletotrichum graminicola species complex</taxon>
    </lineage>
</organism>
<evidence type="ECO:0000313" key="2">
    <source>
        <dbReference type="EMBL" id="KAK2024481.1"/>
    </source>
</evidence>
<dbReference type="PROSITE" id="PS50097">
    <property type="entry name" value="BTB"/>
    <property type="match status" value="1"/>
</dbReference>
<evidence type="ECO:0000313" key="3">
    <source>
        <dbReference type="Proteomes" id="UP001232148"/>
    </source>
</evidence>
<dbReference type="EMBL" id="MU842963">
    <property type="protein sequence ID" value="KAK2024481.1"/>
    <property type="molecule type" value="Genomic_DNA"/>
</dbReference>
<dbReference type="InterPro" id="IPR000210">
    <property type="entry name" value="BTB/POZ_dom"/>
</dbReference>
<dbReference type="InterPro" id="IPR011333">
    <property type="entry name" value="SKP1/BTB/POZ_sf"/>
</dbReference>
<reference evidence="2" key="1">
    <citation type="submission" date="2021-06" db="EMBL/GenBank/DDBJ databases">
        <title>Comparative genomics, transcriptomics and evolutionary studies reveal genomic signatures of adaptation to plant cell wall in hemibiotrophic fungi.</title>
        <authorList>
            <consortium name="DOE Joint Genome Institute"/>
            <person name="Baroncelli R."/>
            <person name="Diaz J.F."/>
            <person name="Benocci T."/>
            <person name="Peng M."/>
            <person name="Battaglia E."/>
            <person name="Haridas S."/>
            <person name="Andreopoulos W."/>
            <person name="Labutti K."/>
            <person name="Pangilinan J."/>
            <person name="Floch G.L."/>
            <person name="Makela M.R."/>
            <person name="Henrissat B."/>
            <person name="Grigoriev I.V."/>
            <person name="Crouch J.A."/>
            <person name="De Vries R.P."/>
            <person name="Sukno S.A."/>
            <person name="Thon M.R."/>
        </authorList>
    </citation>
    <scope>NUCLEOTIDE SEQUENCE</scope>
    <source>
        <strain evidence="2">MAFF235873</strain>
    </source>
</reference>
<evidence type="ECO:0000259" key="1">
    <source>
        <dbReference type="PROSITE" id="PS50097"/>
    </source>
</evidence>
<keyword evidence="3" id="KW-1185">Reference proteome</keyword>
<dbReference type="SUPFAM" id="SSF54695">
    <property type="entry name" value="POZ domain"/>
    <property type="match status" value="1"/>
</dbReference>
<feature type="domain" description="BTB" evidence="1">
    <location>
        <begin position="9"/>
        <end position="78"/>
    </location>
</feature>
<name>A0AAD9H8P2_9PEZI</name>
<dbReference type="Proteomes" id="UP001232148">
    <property type="component" value="Unassembled WGS sequence"/>
</dbReference>
<dbReference type="Pfam" id="PF00651">
    <property type="entry name" value="BTB"/>
    <property type="match status" value="1"/>
</dbReference>
<gene>
    <name evidence="2" type="ORF">LX32DRAFT_598652</name>
</gene>
<dbReference type="PANTHER" id="PTHR47843">
    <property type="entry name" value="BTB DOMAIN-CONTAINING PROTEIN-RELATED"/>
    <property type="match status" value="1"/>
</dbReference>
<proteinExistence type="predicted"/>
<sequence length="279" mass="32146">MTSSIFKSRQLTFLVGPNRVEFNVHQYAFTRLSEPLRAMLADDSNVSVEFGVVWSDVEPTTFTSLLEYAYTDNYSVPRLPKKPVSTAAAAALPNRADRGEAAAAADDDDRWAVSSIMTWMMDNDDRFGDCKRFGKWCYGRKYFETEFPGPQPHWHDELQRSDCTGFATIFMLHVKLYVVAERYRFFALRALCLQRLRESLVNVVLRAEFCEALVDMLAYAYANTPPGDDLRMILLRFCIFQMNHLKRHGYLYKMVTQMPPQFAVELLLEVPQGLWESAL</sequence>
<dbReference type="AlphaFoldDB" id="A0AAD9H8P2"/>